<sequence>MSTYFTSDSHFYHRNVLNFEDRPFDSVEEMNNKLVESWNRSVNNRDIVHHLGDFCFGGYDNWKTILDQLKGRIILYKGNHDDSKTLKKIAKDGYFEDVHSVGNYIKMHGYQLWLTHYPMEIGIRPNKFSIHGHLHSQPSNMLNQINVGVDSLIFKHKKFGELITQDELVENMEIRNPFVENLFQEQRKGWK</sequence>
<accession>A0ABQ5TKW9</accession>
<proteinExistence type="predicted"/>
<organism evidence="1 2">
    <name type="scientific">Oceanobacillus kimchii</name>
    <dbReference type="NCBI Taxonomy" id="746691"/>
    <lineage>
        <taxon>Bacteria</taxon>
        <taxon>Bacillati</taxon>
        <taxon>Bacillota</taxon>
        <taxon>Bacilli</taxon>
        <taxon>Bacillales</taxon>
        <taxon>Bacillaceae</taxon>
        <taxon>Oceanobacillus</taxon>
    </lineage>
</organism>
<reference evidence="1 2" key="1">
    <citation type="submission" date="2023-02" db="EMBL/GenBank/DDBJ databases">
        <title>Oceanobacillus kimchii IFOP_LL358 isolated form Alexandrium catenella lab strain.</title>
        <authorList>
            <person name="Gajardo G."/>
            <person name="Ueki S."/>
            <person name="Maruyama F."/>
        </authorList>
    </citation>
    <scope>NUCLEOTIDE SEQUENCE [LARGE SCALE GENOMIC DNA]</scope>
    <source>
        <strain evidence="1 2">IFOP_LL358</strain>
    </source>
</reference>
<keyword evidence="2" id="KW-1185">Reference proteome</keyword>
<gene>
    <name evidence="1" type="ORF">MACH08_20670</name>
</gene>
<dbReference type="EMBL" id="BSKO01000001">
    <property type="protein sequence ID" value="GLO66283.1"/>
    <property type="molecule type" value="Genomic_DNA"/>
</dbReference>
<dbReference type="Proteomes" id="UP001275436">
    <property type="component" value="Unassembled WGS sequence"/>
</dbReference>
<protein>
    <submittedName>
        <fullName evidence="1">Metallophosphatase</fullName>
    </submittedName>
</protein>
<dbReference type="Gene3D" id="3.60.21.10">
    <property type="match status" value="1"/>
</dbReference>
<dbReference type="InterPro" id="IPR029052">
    <property type="entry name" value="Metallo-depent_PP-like"/>
</dbReference>
<dbReference type="SUPFAM" id="SSF56300">
    <property type="entry name" value="Metallo-dependent phosphatases"/>
    <property type="match status" value="1"/>
</dbReference>
<evidence type="ECO:0000313" key="2">
    <source>
        <dbReference type="Proteomes" id="UP001275436"/>
    </source>
</evidence>
<name>A0ABQ5TKW9_9BACI</name>
<comment type="caution">
    <text evidence="1">The sequence shown here is derived from an EMBL/GenBank/DDBJ whole genome shotgun (WGS) entry which is preliminary data.</text>
</comment>
<evidence type="ECO:0000313" key="1">
    <source>
        <dbReference type="EMBL" id="GLO66283.1"/>
    </source>
</evidence>
<dbReference type="RefSeq" id="WP_317958156.1">
    <property type="nucleotide sequence ID" value="NZ_BSKO01000001.1"/>
</dbReference>